<keyword evidence="3" id="KW-0805">Transcription regulation</keyword>
<evidence type="ECO:0000256" key="2">
    <source>
        <dbReference type="ARBA" id="ARBA00022723"/>
    </source>
</evidence>
<dbReference type="GO" id="GO:0000981">
    <property type="term" value="F:DNA-binding transcription factor activity, RNA polymerase II-specific"/>
    <property type="evidence" value="ECO:0007669"/>
    <property type="project" value="InterPro"/>
</dbReference>
<dbReference type="Proteomes" id="UP000629468">
    <property type="component" value="Unassembled WGS sequence"/>
</dbReference>
<comment type="subcellular location">
    <subcellularLocation>
        <location evidence="1">Nucleus</location>
    </subcellularLocation>
</comment>
<dbReference type="CDD" id="cd12148">
    <property type="entry name" value="fungal_TF_MHR"/>
    <property type="match status" value="1"/>
</dbReference>
<dbReference type="GO" id="GO:0005634">
    <property type="term" value="C:nucleus"/>
    <property type="evidence" value="ECO:0007669"/>
    <property type="project" value="UniProtKB-SubCell"/>
</dbReference>
<dbReference type="SUPFAM" id="SSF57701">
    <property type="entry name" value="Zn2/Cys6 DNA-binding domain"/>
    <property type="match status" value="1"/>
</dbReference>
<dbReference type="EMBL" id="JABXXO010000003">
    <property type="protein sequence ID" value="KAF7783122.1"/>
    <property type="molecule type" value="Genomic_DNA"/>
</dbReference>
<comment type="caution">
    <text evidence="8">The sequence shown here is derived from an EMBL/GenBank/DDBJ whole genome shotgun (WGS) entry which is preliminary data.</text>
</comment>
<dbReference type="PROSITE" id="PS50048">
    <property type="entry name" value="ZN2_CY6_FUNGAL_2"/>
    <property type="match status" value="1"/>
</dbReference>
<feature type="region of interest" description="Disordered" evidence="6">
    <location>
        <begin position="204"/>
        <end position="252"/>
    </location>
</feature>
<feature type="compositionally biased region" description="Low complexity" evidence="6">
    <location>
        <begin position="215"/>
        <end position="246"/>
    </location>
</feature>
<feature type="compositionally biased region" description="Gly residues" evidence="6">
    <location>
        <begin position="61"/>
        <end position="75"/>
    </location>
</feature>
<evidence type="ECO:0000313" key="9">
    <source>
        <dbReference type="Proteomes" id="UP000629468"/>
    </source>
</evidence>
<dbReference type="CDD" id="cd14725">
    <property type="entry name" value="ZIP_Gal4-like_2"/>
    <property type="match status" value="1"/>
</dbReference>
<dbReference type="InterPro" id="IPR001138">
    <property type="entry name" value="Zn2Cys6_DnaBD"/>
</dbReference>
<dbReference type="SMART" id="SM00066">
    <property type="entry name" value="GAL4"/>
    <property type="match status" value="1"/>
</dbReference>
<keyword evidence="5" id="KW-0539">Nucleus</keyword>
<evidence type="ECO:0000313" key="8">
    <source>
        <dbReference type="EMBL" id="KAF7783122.1"/>
    </source>
</evidence>
<protein>
    <submittedName>
        <fullName evidence="8">Transcriptional regulator family: Fungal Specific TF</fullName>
    </submittedName>
</protein>
<feature type="region of interest" description="Disordered" evidence="6">
    <location>
        <begin position="1"/>
        <end position="78"/>
    </location>
</feature>
<evidence type="ECO:0000256" key="1">
    <source>
        <dbReference type="ARBA" id="ARBA00004123"/>
    </source>
</evidence>
<dbReference type="PANTHER" id="PTHR47338:SF29">
    <property type="entry name" value="ZN(2)-C6 FUNGAL-TYPE DOMAIN-CONTAINING PROTEIN"/>
    <property type="match status" value="1"/>
</dbReference>
<reference evidence="8 9" key="1">
    <citation type="journal article" name="Sci. Rep.">
        <title>Telomere-to-telomere assembled and centromere annotated genomes of the two main subspecies of the button mushroom Agaricus bisporus reveal especially polymorphic chromosome ends.</title>
        <authorList>
            <person name="Sonnenberg A.S.M."/>
            <person name="Sedaghat-Telgerd N."/>
            <person name="Lavrijssen B."/>
            <person name="Ohm R.A."/>
            <person name="Hendrickx P.M."/>
            <person name="Scholtmeijer K."/>
            <person name="Baars J.J.P."/>
            <person name="van Peer A."/>
        </authorList>
    </citation>
    <scope>NUCLEOTIDE SEQUENCE [LARGE SCALE GENOMIC DNA]</scope>
    <source>
        <strain evidence="8 9">H119_p4</strain>
    </source>
</reference>
<keyword evidence="2" id="KW-0479">Metal-binding</keyword>
<dbReference type="GO" id="GO:0003677">
    <property type="term" value="F:DNA binding"/>
    <property type="evidence" value="ECO:0007669"/>
    <property type="project" value="InterPro"/>
</dbReference>
<dbReference type="AlphaFoldDB" id="A0A8H7KK85"/>
<dbReference type="GO" id="GO:0006351">
    <property type="term" value="P:DNA-templated transcription"/>
    <property type="evidence" value="ECO:0007669"/>
    <property type="project" value="InterPro"/>
</dbReference>
<evidence type="ECO:0000256" key="4">
    <source>
        <dbReference type="ARBA" id="ARBA00023163"/>
    </source>
</evidence>
<feature type="domain" description="Zn(2)-C6 fungal-type" evidence="7">
    <location>
        <begin position="137"/>
        <end position="169"/>
    </location>
</feature>
<feature type="compositionally biased region" description="Basic and acidic residues" evidence="6">
    <location>
        <begin position="12"/>
        <end position="60"/>
    </location>
</feature>
<dbReference type="CDD" id="cd00067">
    <property type="entry name" value="GAL4"/>
    <property type="match status" value="1"/>
</dbReference>
<dbReference type="InterPro" id="IPR007219">
    <property type="entry name" value="XnlR_reg_dom"/>
</dbReference>
<proteinExistence type="predicted"/>
<dbReference type="InterPro" id="IPR036864">
    <property type="entry name" value="Zn2-C6_fun-type_DNA-bd_sf"/>
</dbReference>
<evidence type="ECO:0000256" key="6">
    <source>
        <dbReference type="SAM" id="MobiDB-lite"/>
    </source>
</evidence>
<dbReference type="GO" id="GO:0008270">
    <property type="term" value="F:zinc ion binding"/>
    <property type="evidence" value="ECO:0007669"/>
    <property type="project" value="InterPro"/>
</dbReference>
<dbReference type="PROSITE" id="PS00463">
    <property type="entry name" value="ZN2_CY6_FUNGAL_1"/>
    <property type="match status" value="1"/>
</dbReference>
<dbReference type="Gene3D" id="4.10.240.10">
    <property type="entry name" value="Zn(2)-C6 fungal-type DNA-binding domain"/>
    <property type="match status" value="1"/>
</dbReference>
<dbReference type="InterPro" id="IPR050815">
    <property type="entry name" value="TF_fung"/>
</dbReference>
<organism evidence="8 9">
    <name type="scientific">Agaricus bisporus var. burnettii</name>
    <dbReference type="NCBI Taxonomy" id="192524"/>
    <lineage>
        <taxon>Eukaryota</taxon>
        <taxon>Fungi</taxon>
        <taxon>Dikarya</taxon>
        <taxon>Basidiomycota</taxon>
        <taxon>Agaricomycotina</taxon>
        <taxon>Agaricomycetes</taxon>
        <taxon>Agaricomycetidae</taxon>
        <taxon>Agaricales</taxon>
        <taxon>Agaricineae</taxon>
        <taxon>Agaricaceae</taxon>
        <taxon>Agaricus</taxon>
    </lineage>
</organism>
<dbReference type="PANTHER" id="PTHR47338">
    <property type="entry name" value="ZN(II)2CYS6 TRANSCRIPTION FACTOR (EUROFUNG)-RELATED"/>
    <property type="match status" value="1"/>
</dbReference>
<accession>A0A8H7KK85</accession>
<evidence type="ECO:0000259" key="7">
    <source>
        <dbReference type="PROSITE" id="PS50048"/>
    </source>
</evidence>
<dbReference type="Pfam" id="PF04082">
    <property type="entry name" value="Fungal_trans"/>
    <property type="match status" value="1"/>
</dbReference>
<name>A0A8H7KK85_AGABI</name>
<evidence type="ECO:0000256" key="5">
    <source>
        <dbReference type="ARBA" id="ARBA00023242"/>
    </source>
</evidence>
<gene>
    <name evidence="8" type="ORF">Agabi119p4_2498</name>
</gene>
<evidence type="ECO:0000256" key="3">
    <source>
        <dbReference type="ARBA" id="ARBA00023015"/>
    </source>
</evidence>
<dbReference type="Pfam" id="PF00172">
    <property type="entry name" value="Zn_clus"/>
    <property type="match status" value="1"/>
</dbReference>
<keyword evidence="4" id="KW-0804">Transcription</keyword>
<sequence>MGARANQRSAKKHMDERTMLRSEEKSEQGREIARADRGRQDGQKRPGWEREKLGRGREAGDGGLAEVGGGGGEQRQGGCRARVAAGRESERDGRIGKAAVPRNIHLILLSYIYIFPLMANKQPADKSAQTTLQRGKACLRCRKRKMKCDGVKPACQQCVRAKKPDACEYDDGKGKTRTQLMRETILRLERRVRELEDPEYVSPAVTLYDPHGHSRSGSSASSVDSPDGSFLSVPHSPFPSGSPSSPAAAWTRNVPSPSPTPFLSEMFFEEPRSYLHMSPDLGSILLDIFAPHQQQCGLGIDIHQLRESLHRNPSERSHPVLLNAIYLWACFVSRPEPLCQNEDHYLRLVLETLPDALKSTDKLVDAIQASCLLSMYYLANGRMCEGGYHASAAAALAVQAGLGRNAFQNDLWPPACSFEDFDLKPAKTAPQDDARIMSFWQIFSLDRCWSVFLQRPSIIPDGPDARNVISCPWPQDLGSYETGLISGCSPLPTVRAFLNGDVSSGGFSAIVLRAKASALFAQADAVANLAGMKQNGRFADEVTALDHTISLFLSMLLPINQLNQVMPEERQSLILAHTLANCAVLHLHRASAHGDSVSFEKCSHAVRACVNVMRQITEQDYPFLDPVLAPCWSSISDHLVVELDTMESAWPSMNVSEIRDELSTILQAMTIFATRYPVITPDLNRLRKRLMS</sequence>